<dbReference type="GO" id="GO:0004672">
    <property type="term" value="F:protein kinase activity"/>
    <property type="evidence" value="ECO:0007669"/>
    <property type="project" value="InterPro"/>
</dbReference>
<keyword evidence="2" id="KW-0547">Nucleotide-binding</keyword>
<evidence type="ECO:0000256" key="6">
    <source>
        <dbReference type="SAM" id="Phobius"/>
    </source>
</evidence>
<dbReference type="FunFam" id="1.10.510.10:FF:000530">
    <property type="entry name" value="probable receptor-like protein kinase At5g59700"/>
    <property type="match status" value="1"/>
</dbReference>
<evidence type="ECO:0000313" key="9">
    <source>
        <dbReference type="EMBL" id="CAI0433846.1"/>
    </source>
</evidence>
<keyword evidence="6" id="KW-0472">Membrane</keyword>
<keyword evidence="7" id="KW-0732">Signal</keyword>
<evidence type="ECO:0000256" key="4">
    <source>
        <dbReference type="ARBA" id="ARBA00022840"/>
    </source>
</evidence>
<dbReference type="EMBL" id="CAMGYJ010000006">
    <property type="protein sequence ID" value="CAI0433846.1"/>
    <property type="molecule type" value="Genomic_DNA"/>
</dbReference>
<dbReference type="PROSITE" id="PS50011">
    <property type="entry name" value="PROTEIN_KINASE_DOM"/>
    <property type="match status" value="1"/>
</dbReference>
<dbReference type="InterPro" id="IPR043891">
    <property type="entry name" value="SPARK"/>
</dbReference>
<dbReference type="Gene3D" id="3.30.200.20">
    <property type="entry name" value="Phosphorylase Kinase, domain 1"/>
    <property type="match status" value="1"/>
</dbReference>
<evidence type="ECO:0000256" key="7">
    <source>
        <dbReference type="SAM" id="SignalP"/>
    </source>
</evidence>
<evidence type="ECO:0000256" key="2">
    <source>
        <dbReference type="ARBA" id="ARBA00022741"/>
    </source>
</evidence>
<dbReference type="PANTHER" id="PTHR47973">
    <property type="entry name" value="CYSTEINE-RICH RECEPTOR-LIKE PROTEIN KINASE 3"/>
    <property type="match status" value="1"/>
</dbReference>
<keyword evidence="10" id="KW-1185">Reference proteome</keyword>
<gene>
    <name evidence="9" type="ORF">LITE_LOCUS24062</name>
</gene>
<dbReference type="InterPro" id="IPR000719">
    <property type="entry name" value="Prot_kinase_dom"/>
</dbReference>
<feature type="region of interest" description="Disordered" evidence="5">
    <location>
        <begin position="591"/>
        <end position="614"/>
    </location>
</feature>
<dbReference type="InterPro" id="IPR011009">
    <property type="entry name" value="Kinase-like_dom_sf"/>
</dbReference>
<dbReference type="InterPro" id="IPR052059">
    <property type="entry name" value="CR_Ser/Thr_kinase"/>
</dbReference>
<dbReference type="PROSITE" id="PS00108">
    <property type="entry name" value="PROTEIN_KINASE_ST"/>
    <property type="match status" value="1"/>
</dbReference>
<evidence type="ECO:0000256" key="3">
    <source>
        <dbReference type="ARBA" id="ARBA00022777"/>
    </source>
</evidence>
<name>A0AAV0LI89_9ROSI</name>
<proteinExistence type="predicted"/>
<feature type="transmembrane region" description="Helical" evidence="6">
    <location>
        <begin position="248"/>
        <end position="269"/>
    </location>
</feature>
<dbReference type="Pfam" id="PF19160">
    <property type="entry name" value="SPARK"/>
    <property type="match status" value="1"/>
</dbReference>
<keyword evidence="1" id="KW-0808">Transferase</keyword>
<evidence type="ECO:0000256" key="5">
    <source>
        <dbReference type="SAM" id="MobiDB-lite"/>
    </source>
</evidence>
<reference evidence="9" key="1">
    <citation type="submission" date="2022-08" db="EMBL/GenBank/DDBJ databases">
        <authorList>
            <person name="Gutierrez-Valencia J."/>
        </authorList>
    </citation>
    <scope>NUCLEOTIDE SEQUENCE</scope>
</reference>
<sequence>MVGSMPPCLLLLLKLGFLCIATFFSHASGDCALDFKAFPYQPTGECVGNNKVEVKDLNTISTTLCCRNVLQVITQNLGLRASQTHGSLFLPQDQWKECTGPFHEQNSVSPLSCGFDLLYSGNGPCSALSLATLEQLFGFRTTVNSCSNLNASFDNACSTCAQAIVSMSTHLMSNAHVSSDDSTQAMMCTVAVVVAIAAQKLEAGSSVDDLYRCLPVMQDFGGSNEGYVRIKKTNINKCSSLSDSVAKAAGSVLIAVVILILVLILVKFVTRSKDKGRRKAGKPLLESQEVTAWSGLYRFSKYEIQNAMNYNTSTSEKTSLGRGSAGQVYKGVLPSGQVVAIKHIHQGHTSDSFHREVEGLSRIRHPNLVCLFGCCINGPDRYLVYEFCSAGNLAQHLLRKESVLTWERRVKILRGCALGLRYLHHYIDGCIVHRDIKLTNILLTEELEPKLSDFGLAKMIGMEESKVFTEVRGTIGYMDPEYMSNAKLTCGSDIYSFGIVILQLLSGQKVIELDLDARDQITRKAKDVSLGKRPLLDFEDPRLHGDLNTEDFEAILQIAVLCVAKSSKGRPTIDVVLEVLEKAWKNTVAHKKTRPEVSSPGASSYSHSIDVIPT</sequence>
<protein>
    <recommendedName>
        <fullName evidence="8">Protein kinase domain-containing protein</fullName>
    </recommendedName>
</protein>
<dbReference type="Proteomes" id="UP001154282">
    <property type="component" value="Unassembled WGS sequence"/>
</dbReference>
<keyword evidence="6" id="KW-0812">Transmembrane</keyword>
<accession>A0AAV0LI89</accession>
<comment type="caution">
    <text evidence="9">The sequence shown here is derived from an EMBL/GenBank/DDBJ whole genome shotgun (WGS) entry which is preliminary data.</text>
</comment>
<dbReference type="SMART" id="SM00220">
    <property type="entry name" value="S_TKc"/>
    <property type="match status" value="1"/>
</dbReference>
<evidence type="ECO:0000256" key="1">
    <source>
        <dbReference type="ARBA" id="ARBA00022679"/>
    </source>
</evidence>
<evidence type="ECO:0000313" key="10">
    <source>
        <dbReference type="Proteomes" id="UP001154282"/>
    </source>
</evidence>
<feature type="signal peptide" evidence="7">
    <location>
        <begin position="1"/>
        <end position="27"/>
    </location>
</feature>
<feature type="domain" description="Protein kinase" evidence="8">
    <location>
        <begin position="314"/>
        <end position="585"/>
    </location>
</feature>
<dbReference type="Gene3D" id="1.10.510.10">
    <property type="entry name" value="Transferase(Phosphotransferase) domain 1"/>
    <property type="match status" value="1"/>
</dbReference>
<evidence type="ECO:0000259" key="8">
    <source>
        <dbReference type="PROSITE" id="PS50011"/>
    </source>
</evidence>
<keyword evidence="4" id="KW-0067">ATP-binding</keyword>
<organism evidence="9 10">
    <name type="scientific">Linum tenue</name>
    <dbReference type="NCBI Taxonomy" id="586396"/>
    <lineage>
        <taxon>Eukaryota</taxon>
        <taxon>Viridiplantae</taxon>
        <taxon>Streptophyta</taxon>
        <taxon>Embryophyta</taxon>
        <taxon>Tracheophyta</taxon>
        <taxon>Spermatophyta</taxon>
        <taxon>Magnoliopsida</taxon>
        <taxon>eudicotyledons</taxon>
        <taxon>Gunneridae</taxon>
        <taxon>Pentapetalae</taxon>
        <taxon>rosids</taxon>
        <taxon>fabids</taxon>
        <taxon>Malpighiales</taxon>
        <taxon>Linaceae</taxon>
        <taxon>Linum</taxon>
    </lineage>
</organism>
<keyword evidence="6" id="KW-1133">Transmembrane helix</keyword>
<dbReference type="SUPFAM" id="SSF56112">
    <property type="entry name" value="Protein kinase-like (PK-like)"/>
    <property type="match status" value="1"/>
</dbReference>
<dbReference type="GO" id="GO:0005524">
    <property type="term" value="F:ATP binding"/>
    <property type="evidence" value="ECO:0007669"/>
    <property type="project" value="UniProtKB-KW"/>
</dbReference>
<dbReference type="Pfam" id="PF00069">
    <property type="entry name" value="Pkinase"/>
    <property type="match status" value="1"/>
</dbReference>
<feature type="chain" id="PRO_5043908789" description="Protein kinase domain-containing protein" evidence="7">
    <location>
        <begin position="28"/>
        <end position="614"/>
    </location>
</feature>
<keyword evidence="3" id="KW-0418">Kinase</keyword>
<dbReference type="InterPro" id="IPR008271">
    <property type="entry name" value="Ser/Thr_kinase_AS"/>
</dbReference>
<dbReference type="AlphaFoldDB" id="A0AAV0LI89"/>